<protein>
    <recommendedName>
        <fullName evidence="10">Flagellar protein FliL</fullName>
    </recommendedName>
</protein>
<comment type="function">
    <text evidence="1 10">Controls the rotational direction of flagella during chemotaxis.</text>
</comment>
<keyword evidence="11" id="KW-0282">Flagellum</keyword>
<gene>
    <name evidence="11" type="ordered locus">Hden_3096</name>
</gene>
<organism evidence="11 12">
    <name type="scientific">Hyphomicrobium denitrificans (strain ATCC 51888 / DSM 1869 / NCIMB 11706 / TK 0415)</name>
    <dbReference type="NCBI Taxonomy" id="582899"/>
    <lineage>
        <taxon>Bacteria</taxon>
        <taxon>Pseudomonadati</taxon>
        <taxon>Pseudomonadota</taxon>
        <taxon>Alphaproteobacteria</taxon>
        <taxon>Hyphomicrobiales</taxon>
        <taxon>Hyphomicrobiaceae</taxon>
        <taxon>Hyphomicrobium</taxon>
    </lineage>
</organism>
<dbReference type="STRING" id="582899.Hden_3096"/>
<evidence type="ECO:0000256" key="7">
    <source>
        <dbReference type="ARBA" id="ARBA00022779"/>
    </source>
</evidence>
<dbReference type="InterPro" id="IPR005503">
    <property type="entry name" value="FliL"/>
</dbReference>
<evidence type="ECO:0000256" key="3">
    <source>
        <dbReference type="ARBA" id="ARBA00008281"/>
    </source>
</evidence>
<dbReference type="RefSeq" id="WP_013217050.1">
    <property type="nucleotide sequence ID" value="NC_014313.1"/>
</dbReference>
<keyword evidence="11" id="KW-0966">Cell projection</keyword>
<evidence type="ECO:0000256" key="2">
    <source>
        <dbReference type="ARBA" id="ARBA00004162"/>
    </source>
</evidence>
<dbReference type="AlphaFoldDB" id="D8JW12"/>
<keyword evidence="6 10" id="KW-0812">Transmembrane</keyword>
<evidence type="ECO:0000256" key="4">
    <source>
        <dbReference type="ARBA" id="ARBA00022475"/>
    </source>
</evidence>
<comment type="similarity">
    <text evidence="3 10">Belongs to the FliL family.</text>
</comment>
<evidence type="ECO:0000256" key="8">
    <source>
        <dbReference type="ARBA" id="ARBA00022989"/>
    </source>
</evidence>
<name>D8JW12_HYPDA</name>
<keyword evidence="7 10" id="KW-0283">Flagellar rotation</keyword>
<evidence type="ECO:0000256" key="9">
    <source>
        <dbReference type="ARBA" id="ARBA00023136"/>
    </source>
</evidence>
<dbReference type="GO" id="GO:0071973">
    <property type="term" value="P:bacterial-type flagellum-dependent cell motility"/>
    <property type="evidence" value="ECO:0007669"/>
    <property type="project" value="InterPro"/>
</dbReference>
<reference evidence="12" key="1">
    <citation type="journal article" date="2011" name="J. Bacteriol.">
        <title>Genome sequences of eight morphologically diverse alphaproteobacteria.</title>
        <authorList>
            <consortium name="US DOE Joint Genome Institute"/>
            <person name="Brown P.J."/>
            <person name="Kysela D.T."/>
            <person name="Buechlein A."/>
            <person name="Hemmerich C."/>
            <person name="Brun Y.V."/>
        </authorList>
    </citation>
    <scope>NUCLEOTIDE SEQUENCE [LARGE SCALE GENOMIC DNA]</scope>
    <source>
        <strain evidence="12">ATCC 51888 / DSM 1869 / NCIB 11706 / TK 0415</strain>
    </source>
</reference>
<evidence type="ECO:0000256" key="6">
    <source>
        <dbReference type="ARBA" id="ARBA00022692"/>
    </source>
</evidence>
<dbReference type="KEGG" id="hdn:Hden_3096"/>
<keyword evidence="4" id="KW-1003">Cell membrane</keyword>
<keyword evidence="8 10" id="KW-1133">Transmembrane helix</keyword>
<accession>D8JW12</accession>
<dbReference type="EMBL" id="CP002083">
    <property type="protein sequence ID" value="ADJ24891.1"/>
    <property type="molecule type" value="Genomic_DNA"/>
</dbReference>
<dbReference type="GO" id="GO:0006935">
    <property type="term" value="P:chemotaxis"/>
    <property type="evidence" value="ECO:0007669"/>
    <property type="project" value="UniProtKB-KW"/>
</dbReference>
<proteinExistence type="inferred from homology"/>
<evidence type="ECO:0000313" key="11">
    <source>
        <dbReference type="EMBL" id="ADJ24891.1"/>
    </source>
</evidence>
<keyword evidence="12" id="KW-1185">Reference proteome</keyword>
<keyword evidence="11" id="KW-0969">Cilium</keyword>
<dbReference type="GO" id="GO:0009425">
    <property type="term" value="C:bacterial-type flagellum basal body"/>
    <property type="evidence" value="ECO:0007669"/>
    <property type="project" value="InterPro"/>
</dbReference>
<dbReference type="Proteomes" id="UP000002033">
    <property type="component" value="Chromosome"/>
</dbReference>
<dbReference type="eggNOG" id="ENOG5030KW4">
    <property type="taxonomic scope" value="Bacteria"/>
</dbReference>
<comment type="subcellular location">
    <subcellularLocation>
        <location evidence="10">Cell inner membrane</location>
    </subcellularLocation>
    <subcellularLocation>
        <location evidence="2">Cell membrane</location>
        <topology evidence="2">Single-pass membrane protein</topology>
    </subcellularLocation>
</comment>
<dbReference type="Pfam" id="PF03748">
    <property type="entry name" value="FliL"/>
    <property type="match status" value="1"/>
</dbReference>
<sequence precursor="true">MAQALVPSNGSAPSAAPSTGDLVKSMIAAVVLGIAGGGAFGYFAVPVGPAPAPVEEAKPASVAPEAPSAGRFPSDALEISIPSIIVDLSGEPKSRVRLDVSIVAVHGTSEASVLKNEVREDIIAYLKGLTVADIQGVRGLQNLREQLEDRAKIRGRGAILGLLIGGFVIE</sequence>
<dbReference type="HOGENOM" id="CLU_125894_1_0_5"/>
<keyword evidence="5 10" id="KW-0145">Chemotaxis</keyword>
<keyword evidence="10" id="KW-0997">Cell inner membrane</keyword>
<dbReference type="GO" id="GO:0005886">
    <property type="term" value="C:plasma membrane"/>
    <property type="evidence" value="ECO:0007669"/>
    <property type="project" value="UniProtKB-SubCell"/>
</dbReference>
<feature type="transmembrane region" description="Helical" evidence="10">
    <location>
        <begin position="26"/>
        <end position="45"/>
    </location>
</feature>
<evidence type="ECO:0000313" key="12">
    <source>
        <dbReference type="Proteomes" id="UP000002033"/>
    </source>
</evidence>
<evidence type="ECO:0000256" key="5">
    <source>
        <dbReference type="ARBA" id="ARBA00022500"/>
    </source>
</evidence>
<keyword evidence="9 10" id="KW-0472">Membrane</keyword>
<dbReference type="OrthoDB" id="7908910at2"/>
<evidence type="ECO:0000256" key="1">
    <source>
        <dbReference type="ARBA" id="ARBA00002254"/>
    </source>
</evidence>
<evidence type="ECO:0000256" key="10">
    <source>
        <dbReference type="RuleBase" id="RU364125"/>
    </source>
</evidence>